<dbReference type="PANTHER" id="PTHR42934:SF2">
    <property type="entry name" value="GLYCOLATE OXIDASE SUBUNIT GLCD"/>
    <property type="match status" value="1"/>
</dbReference>
<dbReference type="SUPFAM" id="SSF56176">
    <property type="entry name" value="FAD-binding/transporter-associated domain-like"/>
    <property type="match status" value="1"/>
</dbReference>
<dbReference type="InterPro" id="IPR016164">
    <property type="entry name" value="FAD-linked_Oxase-like_C"/>
</dbReference>
<evidence type="ECO:0000313" key="7">
    <source>
        <dbReference type="EMBL" id="WNQ10057.1"/>
    </source>
</evidence>
<name>A0AA96LAI9_9BACL</name>
<dbReference type="EMBL" id="CP130318">
    <property type="protein sequence ID" value="WNQ10057.1"/>
    <property type="molecule type" value="Genomic_DNA"/>
</dbReference>
<dbReference type="PROSITE" id="PS51387">
    <property type="entry name" value="FAD_PCMH"/>
    <property type="match status" value="1"/>
</dbReference>
<keyword evidence="3" id="KW-0285">Flavoprotein</keyword>
<evidence type="ECO:0000313" key="8">
    <source>
        <dbReference type="Proteomes" id="UP001305702"/>
    </source>
</evidence>
<dbReference type="KEGG" id="paun:MJA45_20880"/>
<evidence type="ECO:0000256" key="3">
    <source>
        <dbReference type="ARBA" id="ARBA00022630"/>
    </source>
</evidence>
<proteinExistence type="inferred from homology"/>
<dbReference type="RefSeq" id="WP_315603831.1">
    <property type="nucleotide sequence ID" value="NZ_CP130318.1"/>
</dbReference>
<comment type="cofactor">
    <cofactor evidence="1">
        <name>FAD</name>
        <dbReference type="ChEBI" id="CHEBI:57692"/>
    </cofactor>
</comment>
<comment type="similarity">
    <text evidence="2">Belongs to the FAD-binding oxidoreductase/transferase type 4 family.</text>
</comment>
<dbReference type="GO" id="GO:0016491">
    <property type="term" value="F:oxidoreductase activity"/>
    <property type="evidence" value="ECO:0007669"/>
    <property type="project" value="UniProtKB-KW"/>
</dbReference>
<dbReference type="AlphaFoldDB" id="A0AA96LAI9"/>
<keyword evidence="5" id="KW-0560">Oxidoreductase</keyword>
<evidence type="ECO:0000256" key="1">
    <source>
        <dbReference type="ARBA" id="ARBA00001974"/>
    </source>
</evidence>
<dbReference type="Proteomes" id="UP001305702">
    <property type="component" value="Chromosome"/>
</dbReference>
<accession>A0AA96LAI9</accession>
<dbReference type="FunFam" id="3.30.70.2740:FF:000001">
    <property type="entry name" value="D-lactate dehydrogenase mitochondrial"/>
    <property type="match status" value="1"/>
</dbReference>
<dbReference type="FunFam" id="1.10.45.10:FF:000001">
    <property type="entry name" value="D-lactate dehydrogenase mitochondrial"/>
    <property type="match status" value="1"/>
</dbReference>
<gene>
    <name evidence="7" type="ORF">MJA45_20880</name>
</gene>
<dbReference type="InterPro" id="IPR006094">
    <property type="entry name" value="Oxid_FAD_bind_N"/>
</dbReference>
<dbReference type="InterPro" id="IPR004113">
    <property type="entry name" value="FAD-bd_oxidored_4_C"/>
</dbReference>
<dbReference type="InterPro" id="IPR016171">
    <property type="entry name" value="Vanillyl_alc_oxidase_C-sub2"/>
</dbReference>
<dbReference type="InterPro" id="IPR051914">
    <property type="entry name" value="FAD-linked_OxidoTrans_Type4"/>
</dbReference>
<dbReference type="InterPro" id="IPR036318">
    <property type="entry name" value="FAD-bd_PCMH-like_sf"/>
</dbReference>
<dbReference type="Pfam" id="PF01565">
    <property type="entry name" value="FAD_binding_4"/>
    <property type="match status" value="1"/>
</dbReference>
<organism evidence="7 8">
    <name type="scientific">Paenibacillus aurantius</name>
    <dbReference type="NCBI Taxonomy" id="2918900"/>
    <lineage>
        <taxon>Bacteria</taxon>
        <taxon>Bacillati</taxon>
        <taxon>Bacillota</taxon>
        <taxon>Bacilli</taxon>
        <taxon>Bacillales</taxon>
        <taxon>Paenibacillaceae</taxon>
        <taxon>Paenibacillus</taxon>
    </lineage>
</organism>
<dbReference type="InterPro" id="IPR016166">
    <property type="entry name" value="FAD-bd_PCMH"/>
</dbReference>
<dbReference type="Pfam" id="PF02913">
    <property type="entry name" value="FAD-oxidase_C"/>
    <property type="match status" value="1"/>
</dbReference>
<dbReference type="InterPro" id="IPR016169">
    <property type="entry name" value="FAD-bd_PCMH_sub2"/>
</dbReference>
<dbReference type="Gene3D" id="3.30.465.10">
    <property type="match status" value="1"/>
</dbReference>
<dbReference type="GO" id="GO:0071949">
    <property type="term" value="F:FAD binding"/>
    <property type="evidence" value="ECO:0007669"/>
    <property type="project" value="InterPro"/>
</dbReference>
<evidence type="ECO:0000256" key="5">
    <source>
        <dbReference type="ARBA" id="ARBA00023002"/>
    </source>
</evidence>
<protein>
    <submittedName>
        <fullName evidence="7">FAD-linked oxidase C-terminal domain-containing protein</fullName>
    </submittedName>
</protein>
<reference evidence="7 8" key="1">
    <citation type="submission" date="2022-02" db="EMBL/GenBank/DDBJ databases">
        <title>Paenibacillus sp. MBLB1776 Whole Genome Shotgun Sequencing.</title>
        <authorList>
            <person name="Hwang C.Y."/>
            <person name="Cho E.-S."/>
            <person name="Seo M.-J."/>
        </authorList>
    </citation>
    <scope>NUCLEOTIDE SEQUENCE [LARGE SCALE GENOMIC DNA]</scope>
    <source>
        <strain evidence="7 8">MBLB1776</strain>
    </source>
</reference>
<sequence length="471" mass="51119">MLDDNIRRELRGIVGEAHFKDDMEARVTHSYDATPMLQTLPDGVVYPGSKEEVAAVLKLANANRIPIVGRGAGSNLCGGTVPLEGGLVMVMNRMNRLLEIDTDNLTATFQPGLNTKEFHLAVERLGLFYPPDPSSMVISTLGGNIMECAGGLRGLKYGTTKDYVIGLEFVLPNGDIVRTGGKLYKDVAGYDLTKLLVGSEGTLAIITEATVKLLPAPTHKKTMLAMYRDIEAAARTVSSIVGSRIIPATLEFIDNPTLRVVEEFNKIGLPLDMEAVLLIEQDGFDEASIDADIEAIRRICLEENAAEVKLAGSAEEAEGLMKARRSALSTLARISPTTILEDATVPRSKIAEMVQEINRIALKYGVHICTFGHAGDGNLHPTCTTDARNPEEIHRVEQAFEEIFEAAIRLGGTITGEHGVGSVKSPFLEWKVGAEGIAIMKAVKQAFDPNNIMNPGKIFAKESRKRVVLQR</sequence>
<dbReference type="Gene3D" id="1.10.45.10">
    <property type="entry name" value="Vanillyl-alcohol Oxidase, Chain A, domain 4"/>
    <property type="match status" value="1"/>
</dbReference>
<feature type="domain" description="FAD-binding PCMH-type" evidence="6">
    <location>
        <begin position="37"/>
        <end position="216"/>
    </location>
</feature>
<dbReference type="Gene3D" id="3.30.70.2740">
    <property type="match status" value="1"/>
</dbReference>
<dbReference type="PANTHER" id="PTHR42934">
    <property type="entry name" value="GLYCOLATE OXIDASE SUBUNIT GLCD"/>
    <property type="match status" value="1"/>
</dbReference>
<keyword evidence="4" id="KW-0274">FAD</keyword>
<evidence type="ECO:0000256" key="2">
    <source>
        <dbReference type="ARBA" id="ARBA00008000"/>
    </source>
</evidence>
<evidence type="ECO:0000256" key="4">
    <source>
        <dbReference type="ARBA" id="ARBA00022827"/>
    </source>
</evidence>
<keyword evidence="8" id="KW-1185">Reference proteome</keyword>
<dbReference type="SUPFAM" id="SSF55103">
    <property type="entry name" value="FAD-linked oxidases, C-terminal domain"/>
    <property type="match status" value="1"/>
</dbReference>
<evidence type="ECO:0000259" key="6">
    <source>
        <dbReference type="PROSITE" id="PS51387"/>
    </source>
</evidence>